<comment type="similarity">
    <text evidence="1">Belongs to the tRNA-intron endonuclease family.</text>
</comment>
<dbReference type="SMART" id="SM00292">
    <property type="entry name" value="BRCT"/>
    <property type="match status" value="1"/>
</dbReference>
<feature type="compositionally biased region" description="Polar residues" evidence="4">
    <location>
        <begin position="565"/>
        <end position="581"/>
    </location>
</feature>
<evidence type="ECO:0000256" key="4">
    <source>
        <dbReference type="SAM" id="MobiDB-lite"/>
    </source>
</evidence>
<dbReference type="Gene3D" id="3.40.50.10190">
    <property type="entry name" value="BRCT domain"/>
    <property type="match status" value="1"/>
</dbReference>
<dbReference type="VEuPathDB" id="FungiDB:ASPZODRAFT_61825"/>
<feature type="compositionally biased region" description="Basic and acidic residues" evidence="4">
    <location>
        <begin position="212"/>
        <end position="226"/>
    </location>
</feature>
<dbReference type="PANTHER" id="PTHR21227:SF0">
    <property type="entry name" value="TRNA-SPLICING ENDONUCLEASE SUBUNIT SEN2"/>
    <property type="match status" value="1"/>
</dbReference>
<dbReference type="InterPro" id="IPR011856">
    <property type="entry name" value="tRNA_endonuc-like_dom_sf"/>
</dbReference>
<feature type="region of interest" description="Disordered" evidence="4">
    <location>
        <begin position="1239"/>
        <end position="1263"/>
    </location>
</feature>
<proteinExistence type="inferred from homology"/>
<dbReference type="InterPro" id="IPR013914">
    <property type="entry name" value="Rad9_Rad53-bd_dom_fun"/>
</dbReference>
<dbReference type="Gene3D" id="2.30.30.140">
    <property type="match status" value="1"/>
</dbReference>
<dbReference type="STRING" id="1073090.A0A1L9SMY7"/>
<dbReference type="PANTHER" id="PTHR21227">
    <property type="entry name" value="TRNA-SPLICING ENDONUCLEASE SUBUNIT SEN2"/>
    <property type="match status" value="1"/>
</dbReference>
<dbReference type="SUPFAM" id="SSF53032">
    <property type="entry name" value="tRNA-intron endonuclease catalytic domain-like"/>
    <property type="match status" value="1"/>
</dbReference>
<feature type="region of interest" description="Disordered" evidence="4">
    <location>
        <begin position="825"/>
        <end position="855"/>
    </location>
</feature>
<evidence type="ECO:0000256" key="3">
    <source>
        <dbReference type="ARBA" id="ARBA00034031"/>
    </source>
</evidence>
<comment type="catalytic activity">
    <reaction evidence="3">
        <text>pretRNA = a 3'-half-tRNA molecule with a 5'-OH end + a 5'-half-tRNA molecule with a 2',3'-cyclic phosphate end + an intron with a 2',3'-cyclic phosphate and a 5'-hydroxyl terminus.</text>
        <dbReference type="EC" id="4.6.1.16"/>
    </reaction>
</comment>
<feature type="compositionally biased region" description="Polar residues" evidence="4">
    <location>
        <begin position="1919"/>
        <end position="1928"/>
    </location>
</feature>
<dbReference type="EC" id="4.6.1.16" evidence="2"/>
<feature type="compositionally biased region" description="Polar residues" evidence="4">
    <location>
        <begin position="1115"/>
        <end position="1127"/>
    </location>
</feature>
<feature type="region of interest" description="Disordered" evidence="4">
    <location>
        <begin position="990"/>
        <end position="1058"/>
    </location>
</feature>
<dbReference type="InterPro" id="IPR006677">
    <property type="entry name" value="tRNA_intron_Endonuc_cat-like"/>
</dbReference>
<dbReference type="RefSeq" id="XP_022582971.1">
    <property type="nucleotide sequence ID" value="XM_022729015.1"/>
</dbReference>
<feature type="compositionally biased region" description="Basic residues" evidence="4">
    <location>
        <begin position="35"/>
        <end position="44"/>
    </location>
</feature>
<feature type="region of interest" description="Disordered" evidence="4">
    <location>
        <begin position="872"/>
        <end position="944"/>
    </location>
</feature>
<feature type="compositionally biased region" description="Basic and acidic residues" evidence="4">
    <location>
        <begin position="1336"/>
        <end position="1345"/>
    </location>
</feature>
<feature type="compositionally biased region" description="Polar residues" evidence="4">
    <location>
        <begin position="184"/>
        <end position="197"/>
    </location>
</feature>
<feature type="region of interest" description="Disordered" evidence="4">
    <location>
        <begin position="674"/>
        <end position="699"/>
    </location>
</feature>
<evidence type="ECO:0000313" key="6">
    <source>
        <dbReference type="EMBL" id="OJJ48461.1"/>
    </source>
</evidence>
<dbReference type="SUPFAM" id="SSF52113">
    <property type="entry name" value="BRCT domain"/>
    <property type="match status" value="1"/>
</dbReference>
<dbReference type="InterPro" id="IPR047249">
    <property type="entry name" value="BRCT_p53bp1-like_rpt1"/>
</dbReference>
<feature type="compositionally biased region" description="Basic and acidic residues" evidence="4">
    <location>
        <begin position="552"/>
        <end position="564"/>
    </location>
</feature>
<dbReference type="InterPro" id="IPR001357">
    <property type="entry name" value="BRCT_dom"/>
</dbReference>
<feature type="compositionally biased region" description="Polar residues" evidence="4">
    <location>
        <begin position="1349"/>
        <end position="1358"/>
    </location>
</feature>
<keyword evidence="7" id="KW-1185">Reference proteome</keyword>
<evidence type="ECO:0000313" key="7">
    <source>
        <dbReference type="Proteomes" id="UP000184188"/>
    </source>
</evidence>
<dbReference type="GO" id="GO:0000214">
    <property type="term" value="C:tRNA-intron endonuclease complex"/>
    <property type="evidence" value="ECO:0007669"/>
    <property type="project" value="TreeGrafter"/>
</dbReference>
<dbReference type="InterPro" id="IPR036167">
    <property type="entry name" value="tRNA_intron_Endo_cat-like_sf"/>
</dbReference>
<dbReference type="FunFam" id="3.40.1350.10:FF:000007">
    <property type="entry name" value="tRNA-splicing endonuclease subunit Sen2"/>
    <property type="match status" value="1"/>
</dbReference>
<feature type="compositionally biased region" description="Polar residues" evidence="4">
    <location>
        <begin position="615"/>
        <end position="626"/>
    </location>
</feature>
<feature type="domain" description="BRCT" evidence="5">
    <location>
        <begin position="1655"/>
        <end position="1779"/>
    </location>
</feature>
<dbReference type="GO" id="GO:0005737">
    <property type="term" value="C:cytoplasm"/>
    <property type="evidence" value="ECO:0007669"/>
    <property type="project" value="TreeGrafter"/>
</dbReference>
<sequence length="1954" mass="215814">MVAPASKILMSSPSSPKAVASSKPQPRHENVSSNHRARPPRPNYRHIHRFPLPLTVHPLPPLIPHNPLSIISVALSYLTFFISPPHRETYHAYFDSATSSVHVTNEKTIRALWEMGFFGKGSLSRSEPSWLEREKKRRGLLEGATSEEITGKRRVERRELKLERARMEKLAIEERLKSEAAARQNGTVMPSEISTSVPGGATNGTALASEKFSLKKAREARTHESQRLAGQSADVDAPDEASEKKTSSPSKSVRFSPVVQEREFSTQPDQLTLSDPPNQEQRAEESDLKNEEHLQLSNEEAFFLAYGLGVLQIFDEKEHTVIPSLSLFSMFTQHSYFPPREPSANPEPDNPFVVSYAVYHHFRSLGWVVRSGVKFGVDYLLYNRGPVFSHAEFAVVVLPSYDHPYWSETEARREMVATKQARSWWWLHGVNRVQAQVKKSLVLCYVEIPPPMSSHDFSIPTDDIGAYLRRYRVREISIKRWVPNRSHLLYLDTFLSIGLAAGVMNSQEDSVDIARLKRVALGLYELSQPCSRQSLIALETAQEVAPGTPNKGTERRSSDVRLENLESSSNPADTTLPSTTHFPPYSQRHASSPLITSTVRFGSALPQSASAPQSKKMSSADTPQGDTQVVSQSVYDGLIRHHQDTGADGATLVTLHEGDTGHINLLSGLDDLRPATNDLDDAEDSSSARLDDESSPLHYQPDLFPESQRFLATTPATIVKDSRFAAPSTVTPSISRNPLASTVDSSGGIMALSQVFKATQAPSSPLVNGPQADLMSDRPSPNIPIQNRPLGTNFSSPFMSMPPALPRESSDGHLTYISMKESQAARNKRIGERATRSADDIYSEDHSDDEFGKEPSFVERLRRQRRIDEEAHVQLSGLTAPARSRLSLRGRQSPEQSAPSHGKLRSRSWTGGSAIIVVDEDGHESTVAANCGASEEETEQEDLDELDAQVAVSQPLQSSTEEDKENFDITPLPAVVSANTAHDRLSQALALHESPSTRSRISMPEVTGSLHKPNSSPTRIDHPDDLNRSSQVFIVKDSQQSPGRKEIDGTQESLGNRAYPVTARYPYSRFQVDPSSDLDGAASSPVRKPLIQSSPIKERERLAKSNEVCHDVGSHNRSLSASTNESASELPEPLSNPQDTHLKSGPVGSQHLGRSARSSGIELRDKSSSMPSRVAETPLHPLLGSFGDAVPAMSIPETSPNRLTTHDLLNNDEILDDGDDDLPPPYPIDHDRIRHSQAADPLSLPPTRPTYNPKILSSPSGRQRRRLTEIAADVSPQIGTGPFDIDLGIFTAEDREFGSLVGLSPIPPRKKRRGKDGAVFASDPVIPTTPRFIQQPHEERQEAVHPSRLQPTESSNRFPSRRPRTPRATGSLWDVEESPESSMASKARSSKFLESRHQSLQASPTKRSPRSTAAQPAPIVKDPSLVRRKSPRHDGPEEEESTTLHNSSNNHPETSDNSSTHPIIAPNQVFAHWKGPKRAYYPATCFGTPIYGSSTRYVVKFEDSPFVEVPLASVKRLDLRVGDAVKVDMPNVPKVTHIVRGFADKLEPEEMSKPDMYGFIPVTDVYGHSTLILGPKQRKSLPVRGLSVSESTIKVPLSRIYLDTILWNQLKDRSFSYISEREQTDGGFKTPSDRHATPVSPSTRLSRSINFFGGLFAGMVFAVSFVENEDAKDRVTKLIRENGGQILREGFNELFEMPASLPLAAPTRSPTSGDKKTPSSFRLTRGAETVGFACLIADKHSRREKYMQALALNLPCLAGRWVEDCVAQNRIVDWEMYLLPAGESMYLGGATKSRVLPFAPAHSAQLSQTITARPKLLEGQSVLLVMGRGKAEEKRKAYIFLTYALGASCVERVHDLRAAKAVLDQPPQNTDAPPVWDWVYVDDFEQATARKMLLGAPLPAGSQTTQSSRGRKRKRSEVMDSTATSSQLDHSRKPRIVGNEFVCQSLILGKLFEE</sequence>
<dbReference type="Proteomes" id="UP000184188">
    <property type="component" value="Unassembled WGS sequence"/>
</dbReference>
<feature type="region of interest" description="Disordered" evidence="4">
    <location>
        <begin position="181"/>
        <end position="291"/>
    </location>
</feature>
<feature type="region of interest" description="Disordered" evidence="4">
    <location>
        <begin position="544"/>
        <end position="590"/>
    </location>
</feature>
<name>A0A1L9SMY7_9EURO</name>
<dbReference type="GeneID" id="34615479"/>
<organism evidence="6 7">
    <name type="scientific">Penicilliopsis zonata CBS 506.65</name>
    <dbReference type="NCBI Taxonomy" id="1073090"/>
    <lineage>
        <taxon>Eukaryota</taxon>
        <taxon>Fungi</taxon>
        <taxon>Dikarya</taxon>
        <taxon>Ascomycota</taxon>
        <taxon>Pezizomycotina</taxon>
        <taxon>Eurotiomycetes</taxon>
        <taxon>Eurotiomycetidae</taxon>
        <taxon>Eurotiales</taxon>
        <taxon>Aspergillaceae</taxon>
        <taxon>Penicilliopsis</taxon>
    </lineage>
</organism>
<dbReference type="GO" id="GO:0000379">
    <property type="term" value="P:tRNA-type intron splice site recognition and cleavage"/>
    <property type="evidence" value="ECO:0007669"/>
    <property type="project" value="TreeGrafter"/>
</dbReference>
<dbReference type="OrthoDB" id="129353at2759"/>
<dbReference type="PROSITE" id="PS50172">
    <property type="entry name" value="BRCT"/>
    <property type="match status" value="1"/>
</dbReference>
<dbReference type="CDD" id="cd22363">
    <property type="entry name" value="tRNA-intron_lyase_C"/>
    <property type="match status" value="1"/>
</dbReference>
<evidence type="ECO:0000259" key="5">
    <source>
        <dbReference type="PROSITE" id="PS50172"/>
    </source>
</evidence>
<feature type="compositionally biased region" description="Acidic residues" evidence="4">
    <location>
        <begin position="934"/>
        <end position="944"/>
    </location>
</feature>
<dbReference type="Pfam" id="PF01974">
    <property type="entry name" value="tRNA_int_endo"/>
    <property type="match status" value="1"/>
</dbReference>
<feature type="region of interest" description="Disordered" evidence="4">
    <location>
        <begin position="1"/>
        <end position="44"/>
    </location>
</feature>
<dbReference type="GO" id="GO:0000213">
    <property type="term" value="F:tRNA-intron lyase activity"/>
    <property type="evidence" value="ECO:0007669"/>
    <property type="project" value="UniProtKB-EC"/>
</dbReference>
<feature type="region of interest" description="Disordered" evidence="4">
    <location>
        <begin position="1895"/>
        <end position="1931"/>
    </location>
</feature>
<dbReference type="Gene3D" id="3.40.1350.10">
    <property type="match status" value="1"/>
</dbReference>
<feature type="compositionally biased region" description="Basic and acidic residues" evidence="4">
    <location>
        <begin position="829"/>
        <end position="855"/>
    </location>
</feature>
<dbReference type="GO" id="GO:0003676">
    <property type="term" value="F:nucleic acid binding"/>
    <property type="evidence" value="ECO:0007669"/>
    <property type="project" value="InterPro"/>
</dbReference>
<feature type="region of interest" description="Disordered" evidence="4">
    <location>
        <begin position="1076"/>
        <end position="1180"/>
    </location>
</feature>
<evidence type="ECO:0000256" key="2">
    <source>
        <dbReference type="ARBA" id="ARBA00012573"/>
    </source>
</evidence>
<feature type="compositionally biased region" description="Basic and acidic residues" evidence="4">
    <location>
        <begin position="281"/>
        <end position="291"/>
    </location>
</feature>
<feature type="compositionally biased region" description="Polar residues" evidence="4">
    <location>
        <begin position="265"/>
        <end position="280"/>
    </location>
</feature>
<feature type="compositionally biased region" description="Polar residues" evidence="4">
    <location>
        <begin position="1398"/>
        <end position="1414"/>
    </location>
</feature>
<feature type="compositionally biased region" description="Polar residues" evidence="4">
    <location>
        <begin position="1028"/>
        <end position="1042"/>
    </location>
</feature>
<reference evidence="7" key="1">
    <citation type="journal article" date="2017" name="Genome Biol.">
        <title>Comparative genomics reveals high biological diversity and specific adaptations in the industrially and medically important fungal genus Aspergillus.</title>
        <authorList>
            <person name="de Vries R.P."/>
            <person name="Riley R."/>
            <person name="Wiebenga A."/>
            <person name="Aguilar-Osorio G."/>
            <person name="Amillis S."/>
            <person name="Uchima C.A."/>
            <person name="Anderluh G."/>
            <person name="Asadollahi M."/>
            <person name="Askin M."/>
            <person name="Barry K."/>
            <person name="Battaglia E."/>
            <person name="Bayram O."/>
            <person name="Benocci T."/>
            <person name="Braus-Stromeyer S.A."/>
            <person name="Caldana C."/>
            <person name="Canovas D."/>
            <person name="Cerqueira G.C."/>
            <person name="Chen F."/>
            <person name="Chen W."/>
            <person name="Choi C."/>
            <person name="Clum A."/>
            <person name="Dos Santos R.A."/>
            <person name="Damasio A.R."/>
            <person name="Diallinas G."/>
            <person name="Emri T."/>
            <person name="Fekete E."/>
            <person name="Flipphi M."/>
            <person name="Freyberg S."/>
            <person name="Gallo A."/>
            <person name="Gournas C."/>
            <person name="Habgood R."/>
            <person name="Hainaut M."/>
            <person name="Harispe M.L."/>
            <person name="Henrissat B."/>
            <person name="Hilden K.S."/>
            <person name="Hope R."/>
            <person name="Hossain A."/>
            <person name="Karabika E."/>
            <person name="Karaffa L."/>
            <person name="Karanyi Z."/>
            <person name="Krasevec N."/>
            <person name="Kuo A."/>
            <person name="Kusch H."/>
            <person name="LaButti K."/>
            <person name="Lagendijk E.L."/>
            <person name="Lapidus A."/>
            <person name="Levasseur A."/>
            <person name="Lindquist E."/>
            <person name="Lipzen A."/>
            <person name="Logrieco A.F."/>
            <person name="MacCabe A."/>
            <person name="Maekelae M.R."/>
            <person name="Malavazi I."/>
            <person name="Melin P."/>
            <person name="Meyer V."/>
            <person name="Mielnichuk N."/>
            <person name="Miskei M."/>
            <person name="Molnar A.P."/>
            <person name="Mule G."/>
            <person name="Ngan C.Y."/>
            <person name="Orejas M."/>
            <person name="Orosz E."/>
            <person name="Ouedraogo J.P."/>
            <person name="Overkamp K.M."/>
            <person name="Park H.-S."/>
            <person name="Perrone G."/>
            <person name="Piumi F."/>
            <person name="Punt P.J."/>
            <person name="Ram A.F."/>
            <person name="Ramon A."/>
            <person name="Rauscher S."/>
            <person name="Record E."/>
            <person name="Riano-Pachon D.M."/>
            <person name="Robert V."/>
            <person name="Roehrig J."/>
            <person name="Ruller R."/>
            <person name="Salamov A."/>
            <person name="Salih N.S."/>
            <person name="Samson R.A."/>
            <person name="Sandor E."/>
            <person name="Sanguinetti M."/>
            <person name="Schuetze T."/>
            <person name="Sepcic K."/>
            <person name="Shelest E."/>
            <person name="Sherlock G."/>
            <person name="Sophianopoulou V."/>
            <person name="Squina F.M."/>
            <person name="Sun H."/>
            <person name="Susca A."/>
            <person name="Todd R.B."/>
            <person name="Tsang A."/>
            <person name="Unkles S.E."/>
            <person name="van de Wiele N."/>
            <person name="van Rossen-Uffink D."/>
            <person name="Oliveira J.V."/>
            <person name="Vesth T.C."/>
            <person name="Visser J."/>
            <person name="Yu J.-H."/>
            <person name="Zhou M."/>
            <person name="Andersen M.R."/>
            <person name="Archer D.B."/>
            <person name="Baker S.E."/>
            <person name="Benoit I."/>
            <person name="Brakhage A.A."/>
            <person name="Braus G.H."/>
            <person name="Fischer R."/>
            <person name="Frisvad J.C."/>
            <person name="Goldman G.H."/>
            <person name="Houbraken J."/>
            <person name="Oakley B."/>
            <person name="Pocsi I."/>
            <person name="Scazzocchio C."/>
            <person name="Seiboth B."/>
            <person name="vanKuyk P.A."/>
            <person name="Wortman J."/>
            <person name="Dyer P.S."/>
            <person name="Grigoriev I.V."/>
        </authorList>
    </citation>
    <scope>NUCLEOTIDE SEQUENCE [LARGE SCALE GENOMIC DNA]</scope>
    <source>
        <strain evidence="7">CBS 506.65</strain>
    </source>
</reference>
<protein>
    <recommendedName>
        <fullName evidence="2">tRNA-intron lyase</fullName>
        <ecNumber evidence="2">4.6.1.16</ecNumber>
    </recommendedName>
</protein>
<feature type="region of interest" description="Disordered" evidence="4">
    <location>
        <begin position="1300"/>
        <end position="1462"/>
    </location>
</feature>
<dbReference type="FunFam" id="3.40.50.10190:FF:000083">
    <property type="entry name" value="DNA damage repair protein (Rad9)"/>
    <property type="match status" value="1"/>
</dbReference>
<feature type="compositionally biased region" description="Polar residues" evidence="4">
    <location>
        <begin position="1443"/>
        <end position="1461"/>
    </location>
</feature>
<dbReference type="InterPro" id="IPR036420">
    <property type="entry name" value="BRCT_dom_sf"/>
</dbReference>
<feature type="region of interest" description="Disordered" evidence="4">
    <location>
        <begin position="604"/>
        <end position="626"/>
    </location>
</feature>
<dbReference type="EMBL" id="KV878339">
    <property type="protein sequence ID" value="OJJ48461.1"/>
    <property type="molecule type" value="Genomic_DNA"/>
</dbReference>
<dbReference type="InterPro" id="IPR006676">
    <property type="entry name" value="tRNA_splic"/>
</dbReference>
<feature type="compositionally biased region" description="Low complexity" evidence="4">
    <location>
        <begin position="11"/>
        <end position="24"/>
    </location>
</feature>
<dbReference type="Pfam" id="PF08605">
    <property type="entry name" value="Rad9_Rad53_bind"/>
    <property type="match status" value="1"/>
</dbReference>
<feature type="compositionally biased region" description="Basic and acidic residues" evidence="4">
    <location>
        <begin position="1096"/>
        <end position="1114"/>
    </location>
</feature>
<dbReference type="CDD" id="cd17745">
    <property type="entry name" value="BRCT_p53bp1_rpt1"/>
    <property type="match status" value="1"/>
</dbReference>
<gene>
    <name evidence="6" type="ORF">ASPZODRAFT_61825</name>
</gene>
<evidence type="ECO:0000256" key="1">
    <source>
        <dbReference type="ARBA" id="ARBA00008078"/>
    </source>
</evidence>
<feature type="compositionally biased region" description="Low complexity" evidence="4">
    <location>
        <begin position="604"/>
        <end position="614"/>
    </location>
</feature>
<accession>A0A1L9SMY7</accession>